<accession>A0A0E9S2K7</accession>
<organism evidence="1">
    <name type="scientific">Anguilla anguilla</name>
    <name type="common">European freshwater eel</name>
    <name type="synonym">Muraena anguilla</name>
    <dbReference type="NCBI Taxonomy" id="7936"/>
    <lineage>
        <taxon>Eukaryota</taxon>
        <taxon>Metazoa</taxon>
        <taxon>Chordata</taxon>
        <taxon>Craniata</taxon>
        <taxon>Vertebrata</taxon>
        <taxon>Euteleostomi</taxon>
        <taxon>Actinopterygii</taxon>
        <taxon>Neopterygii</taxon>
        <taxon>Teleostei</taxon>
        <taxon>Anguilliformes</taxon>
        <taxon>Anguillidae</taxon>
        <taxon>Anguilla</taxon>
    </lineage>
</organism>
<sequence>MQNPYHWKKKKISICVSSSEFLFRRIRS</sequence>
<protein>
    <submittedName>
        <fullName evidence="1">Uncharacterized protein</fullName>
    </submittedName>
</protein>
<evidence type="ECO:0000313" key="1">
    <source>
        <dbReference type="EMBL" id="JAH35669.1"/>
    </source>
</evidence>
<proteinExistence type="predicted"/>
<dbReference type="AlphaFoldDB" id="A0A0E9S2K7"/>
<dbReference type="EMBL" id="GBXM01072908">
    <property type="protein sequence ID" value="JAH35669.1"/>
    <property type="molecule type" value="Transcribed_RNA"/>
</dbReference>
<name>A0A0E9S2K7_ANGAN</name>
<reference evidence="1" key="2">
    <citation type="journal article" date="2015" name="Fish Shellfish Immunol.">
        <title>Early steps in the European eel (Anguilla anguilla)-Vibrio vulnificus interaction in the gills: Role of the RtxA13 toxin.</title>
        <authorList>
            <person name="Callol A."/>
            <person name="Pajuelo D."/>
            <person name="Ebbesson L."/>
            <person name="Teles M."/>
            <person name="MacKenzie S."/>
            <person name="Amaro C."/>
        </authorList>
    </citation>
    <scope>NUCLEOTIDE SEQUENCE</scope>
</reference>
<reference evidence="1" key="1">
    <citation type="submission" date="2014-11" db="EMBL/GenBank/DDBJ databases">
        <authorList>
            <person name="Amaro Gonzalez C."/>
        </authorList>
    </citation>
    <scope>NUCLEOTIDE SEQUENCE</scope>
</reference>